<keyword evidence="1" id="KW-0175">Coiled coil</keyword>
<feature type="coiled-coil region" evidence="1">
    <location>
        <begin position="280"/>
        <end position="314"/>
    </location>
</feature>
<protein>
    <recommendedName>
        <fullName evidence="4">FimV N-terminal domain-containing protein</fullName>
    </recommendedName>
</protein>
<keyword evidence="6" id="KW-1185">Reference proteome</keyword>
<feature type="domain" description="FimV N-terminal" evidence="4">
    <location>
        <begin position="23"/>
        <end position="128"/>
    </location>
</feature>
<dbReference type="RefSeq" id="WP_342594127.1">
    <property type="nucleotide sequence ID" value="NZ_CP151919.1"/>
</dbReference>
<dbReference type="Pfam" id="PF25800">
    <property type="entry name" value="FimV_N"/>
    <property type="match status" value="1"/>
</dbReference>
<dbReference type="EMBL" id="CP151919">
    <property type="protein sequence ID" value="XAD52865.1"/>
    <property type="molecule type" value="Genomic_DNA"/>
</dbReference>
<accession>A0ABZ3CNX4</accession>
<feature type="signal peptide" evidence="3">
    <location>
        <begin position="1"/>
        <end position="22"/>
    </location>
</feature>
<proteinExistence type="predicted"/>
<feature type="compositionally biased region" description="Acidic residues" evidence="2">
    <location>
        <begin position="733"/>
        <end position="742"/>
    </location>
</feature>
<feature type="compositionally biased region" description="Basic and acidic residues" evidence="2">
    <location>
        <begin position="709"/>
        <end position="718"/>
    </location>
</feature>
<feature type="compositionally biased region" description="Low complexity" evidence="2">
    <location>
        <begin position="317"/>
        <end position="328"/>
    </location>
</feature>
<feature type="compositionally biased region" description="Low complexity" evidence="2">
    <location>
        <begin position="144"/>
        <end position="153"/>
    </location>
</feature>
<name>A0ABZ3CNX4_9GAMM</name>
<feature type="region of interest" description="Disordered" evidence="2">
    <location>
        <begin position="317"/>
        <end position="351"/>
    </location>
</feature>
<gene>
    <name evidence="5" type="ORF">AAGT95_13550</name>
</gene>
<feature type="compositionally biased region" description="Basic and acidic residues" evidence="2">
    <location>
        <begin position="768"/>
        <end position="800"/>
    </location>
</feature>
<sequence>MRQWLTIMAGGLCLALASAAHALGVGDPQQVSPLNRPLHVVLPLSDAKGLDASRISVAVADAAAYRQAGLTRTALVDTVSTRVVRQGGGLTLVLESPNRVREPYLDLLLVVTWPEGQWQRDVSLLFDPVDYASSKPLLDGDVLAGARPASTSPAPAPPPVRAGTAAPGVWPAHLPVQPGDSLSGLASSLLPRAGISRQALMVSLFQANPAAFIDGDIGRLRAGADLQVPAIDAVTGLSREDAVARLRALAGPASESRPVVDAPGVRPASDRAGSAPTSRLASLEQRLAELTAESERQRTTIDALSAERDELLETLAAAPAVGALPTATAHDDDPERSPPGQTPAGKSDVAGDPAAAVAPVAAGRSVSSAEAATSAVPAPSAARASTPMTSAGGSLLDHLDWVGGGLVVVLLALWGVQRRRRARGEAAPVADDPSPKGATEAGANSAARTSPLRRAAGDDLDLDSASISQADIYMAYGRYAEARDWLRQRLAEREDAQLRLGLLRALGELRDMDALEMALSGFGEDATPQQRRAGQTLVDEYRVRHVEESWQEATGDGSTSGGEAGWQANVDDVDALFESQVQHAAPEIPASGGIDDIAASTATSSRSRDARFDLDAAPRRSPQGDADIEGVGARRDAVAALFEDDLSAAVDASEGLPLVARIEYEAPTLELATGAPEDAPPSSSAARPAVDFSALSLEPMERSLGPTEHSLESTEHPPEVMAGPERGGRLEPTEAESFDDGEIGIWIDDTESVAPRHAHGAGIASRTSGEEAASRRREVPADRDVEEVEFRSSHRDNGRP</sequence>
<feature type="region of interest" description="Disordered" evidence="2">
    <location>
        <begin position="144"/>
        <end position="163"/>
    </location>
</feature>
<feature type="region of interest" description="Disordered" evidence="2">
    <location>
        <begin position="601"/>
        <end position="628"/>
    </location>
</feature>
<feature type="chain" id="PRO_5047393166" description="FimV N-terminal domain-containing protein" evidence="3">
    <location>
        <begin position="23"/>
        <end position="800"/>
    </location>
</feature>
<evidence type="ECO:0000256" key="1">
    <source>
        <dbReference type="SAM" id="Coils"/>
    </source>
</evidence>
<keyword evidence="3" id="KW-0732">Signal</keyword>
<evidence type="ECO:0000313" key="6">
    <source>
        <dbReference type="Proteomes" id="UP001453229"/>
    </source>
</evidence>
<reference evidence="5 6" key="1">
    <citation type="submission" date="2024-04" db="EMBL/GenBank/DDBJ databases">
        <title>Salinicola lusitanus LLJ914,a marine bacterium isolated from the Okinawa Trough.</title>
        <authorList>
            <person name="Li J."/>
        </authorList>
    </citation>
    <scope>NUCLEOTIDE SEQUENCE [LARGE SCALE GENOMIC DNA]</scope>
    <source>
        <strain evidence="5 6">LLJ914</strain>
    </source>
</reference>
<evidence type="ECO:0000313" key="5">
    <source>
        <dbReference type="EMBL" id="XAD52865.1"/>
    </source>
</evidence>
<feature type="region of interest" description="Disordered" evidence="2">
    <location>
        <begin position="698"/>
        <end position="800"/>
    </location>
</feature>
<feature type="region of interest" description="Disordered" evidence="2">
    <location>
        <begin position="251"/>
        <end position="279"/>
    </location>
</feature>
<organism evidence="5 6">
    <name type="scientific">Salinicola lusitanus</name>
    <dbReference type="NCBI Taxonomy" id="1949085"/>
    <lineage>
        <taxon>Bacteria</taxon>
        <taxon>Pseudomonadati</taxon>
        <taxon>Pseudomonadota</taxon>
        <taxon>Gammaproteobacteria</taxon>
        <taxon>Oceanospirillales</taxon>
        <taxon>Halomonadaceae</taxon>
        <taxon>Salinicola</taxon>
    </lineage>
</organism>
<feature type="region of interest" description="Disordered" evidence="2">
    <location>
        <begin position="424"/>
        <end position="454"/>
    </location>
</feature>
<evidence type="ECO:0000256" key="2">
    <source>
        <dbReference type="SAM" id="MobiDB-lite"/>
    </source>
</evidence>
<evidence type="ECO:0000256" key="3">
    <source>
        <dbReference type="SAM" id="SignalP"/>
    </source>
</evidence>
<feature type="compositionally biased region" description="Basic and acidic residues" evidence="2">
    <location>
        <begin position="606"/>
        <end position="618"/>
    </location>
</feature>
<dbReference type="InterPro" id="IPR057840">
    <property type="entry name" value="FimV_N"/>
</dbReference>
<evidence type="ECO:0000259" key="4">
    <source>
        <dbReference type="Pfam" id="PF25800"/>
    </source>
</evidence>
<dbReference type="Proteomes" id="UP001453229">
    <property type="component" value="Chromosome"/>
</dbReference>